<dbReference type="CDD" id="cd04301">
    <property type="entry name" value="NAT_SF"/>
    <property type="match status" value="1"/>
</dbReference>
<dbReference type="InterPro" id="IPR000182">
    <property type="entry name" value="GNAT_dom"/>
</dbReference>
<proteinExistence type="predicted"/>
<dbReference type="OrthoDB" id="9800193at2"/>
<dbReference type="AlphaFoldDB" id="A0A433WEG9"/>
<comment type="caution">
    <text evidence="2">The sequence shown here is derived from an EMBL/GenBank/DDBJ whole genome shotgun (WGS) entry which is preliminary data.</text>
</comment>
<dbReference type="InterPro" id="IPR050769">
    <property type="entry name" value="NAT_camello-type"/>
</dbReference>
<dbReference type="Gene3D" id="3.40.630.30">
    <property type="match status" value="1"/>
</dbReference>
<dbReference type="PROSITE" id="PS51186">
    <property type="entry name" value="GNAT"/>
    <property type="match status" value="1"/>
</dbReference>
<keyword evidence="1" id="KW-0808">Transferase</keyword>
<dbReference type="InterPro" id="IPR016181">
    <property type="entry name" value="Acyl_CoA_acyltransferase"/>
</dbReference>
<evidence type="ECO:0000313" key="2">
    <source>
        <dbReference type="EMBL" id="NSL85607.1"/>
    </source>
</evidence>
<reference evidence="2" key="1">
    <citation type="submission" date="2020-05" db="EMBL/GenBank/DDBJ databases">
        <title>Chitinophaga laudate sp. nov., isolated from a tropical peat swamp.</title>
        <authorList>
            <person name="Goh C.B.S."/>
            <person name="Lee M.S."/>
            <person name="Parimannan S."/>
            <person name="Pasbakhsh P."/>
            <person name="Yule C.M."/>
            <person name="Rajandas H."/>
            <person name="Loke S."/>
            <person name="Croft L."/>
            <person name="Tan J.B.L."/>
        </authorList>
    </citation>
    <scope>NUCLEOTIDE SEQUENCE</scope>
    <source>
        <strain evidence="2">Mgbs1</strain>
    </source>
</reference>
<gene>
    <name evidence="2" type="ORF">ECE50_002110</name>
</gene>
<dbReference type="EMBL" id="RIAR02000001">
    <property type="protein sequence ID" value="NSL85607.1"/>
    <property type="molecule type" value="Genomic_DNA"/>
</dbReference>
<dbReference type="Proteomes" id="UP000281028">
    <property type="component" value="Unassembled WGS sequence"/>
</dbReference>
<dbReference type="PANTHER" id="PTHR13947">
    <property type="entry name" value="GNAT FAMILY N-ACETYLTRANSFERASE"/>
    <property type="match status" value="1"/>
</dbReference>
<dbReference type="Pfam" id="PF00583">
    <property type="entry name" value="Acetyltransf_1"/>
    <property type="match status" value="1"/>
</dbReference>
<keyword evidence="3" id="KW-1185">Reference proteome</keyword>
<name>A0A433WEG9_9BACT</name>
<dbReference type="SUPFAM" id="SSF55729">
    <property type="entry name" value="Acyl-CoA N-acyltransferases (Nat)"/>
    <property type="match status" value="1"/>
</dbReference>
<evidence type="ECO:0000313" key="3">
    <source>
        <dbReference type="Proteomes" id="UP000281028"/>
    </source>
</evidence>
<dbReference type="GO" id="GO:0008080">
    <property type="term" value="F:N-acetyltransferase activity"/>
    <property type="evidence" value="ECO:0007669"/>
    <property type="project" value="InterPro"/>
</dbReference>
<sequence>MITIAPLTRLTKAETDRMGFQGYTSDKVYNVDVQTNAAGMSMTFTLAPLEKPYVKYWKITDEDLYAYRDTLRAGHSFGAFEEDTLVGFVICEQRDWNNTMWVESLLVAESARGAGIGKLLLAQAISHAAASDCRHLELETQNTNVPAVTFYLKNGFALTGVNTTLYDPSQDNKEIAFYLTHNLKK</sequence>
<organism evidence="2 3">
    <name type="scientific">Chitinophaga solisilvae</name>
    <dbReference type="NCBI Taxonomy" id="1233460"/>
    <lineage>
        <taxon>Bacteria</taxon>
        <taxon>Pseudomonadati</taxon>
        <taxon>Bacteroidota</taxon>
        <taxon>Chitinophagia</taxon>
        <taxon>Chitinophagales</taxon>
        <taxon>Chitinophagaceae</taxon>
        <taxon>Chitinophaga</taxon>
    </lineage>
</organism>
<accession>A0A433WEG9</accession>
<protein>
    <submittedName>
        <fullName evidence="2">GNAT family N-acetyltransferase</fullName>
    </submittedName>
</protein>
<dbReference type="PANTHER" id="PTHR13947:SF37">
    <property type="entry name" value="LD18367P"/>
    <property type="match status" value="1"/>
</dbReference>
<evidence type="ECO:0000256" key="1">
    <source>
        <dbReference type="ARBA" id="ARBA00022679"/>
    </source>
</evidence>